<dbReference type="Gene3D" id="2.80.10.50">
    <property type="match status" value="3"/>
</dbReference>
<reference evidence="4" key="1">
    <citation type="submission" date="2023-03" db="EMBL/GenBank/DDBJ databases">
        <authorList>
            <person name="Julca I."/>
        </authorList>
    </citation>
    <scope>NUCLEOTIDE SEQUENCE</scope>
</reference>
<dbReference type="InterPro" id="IPR054726">
    <property type="entry name" value="Ubiq_DUF569-assoc"/>
</dbReference>
<gene>
    <name evidence="4" type="ORF">OLC1_LOCUS17470</name>
</gene>
<evidence type="ECO:0000259" key="3">
    <source>
        <dbReference type="Pfam" id="PF22932"/>
    </source>
</evidence>
<dbReference type="Pfam" id="PF22932">
    <property type="entry name" value="Ubiq_DUF_assoc"/>
    <property type="match status" value="1"/>
</dbReference>
<dbReference type="PANTHER" id="PTHR31205:SF89">
    <property type="entry name" value="DUF569 DOMAIN-CONTAINING PROTEIN"/>
    <property type="match status" value="1"/>
</dbReference>
<accession>A0AAV1DRI5</accession>
<name>A0AAV1DRI5_OLDCO</name>
<feature type="domain" description="DUF569" evidence="2">
    <location>
        <begin position="244"/>
        <end position="386"/>
    </location>
</feature>
<feature type="compositionally biased region" description="Low complexity" evidence="1">
    <location>
        <begin position="404"/>
        <end position="414"/>
    </location>
</feature>
<dbReference type="AlphaFoldDB" id="A0AAV1DRI5"/>
<keyword evidence="5" id="KW-1185">Reference proteome</keyword>
<dbReference type="InterPro" id="IPR007679">
    <property type="entry name" value="DUF569"/>
</dbReference>
<evidence type="ECO:0000313" key="5">
    <source>
        <dbReference type="Proteomes" id="UP001161247"/>
    </source>
</evidence>
<feature type="domain" description="DUF569" evidence="2">
    <location>
        <begin position="1"/>
        <end position="141"/>
    </location>
</feature>
<dbReference type="Proteomes" id="UP001161247">
    <property type="component" value="Chromosome 6"/>
</dbReference>
<sequence>MEFFNKAKTVRLKSHLDKFLVADEDEQTVRQSRNGVEKKARWTVEFVERNPHLIRLKSSYGKYLTASDEPLFLTGKKVVQTNPEYKKDPSIEWEPIKDGYKVKLRTKEGKFLRANGATPPWRNSITHDLPHRTATQDWVLWEVDTMEISTQDHQIEYLQNSCDSPSSSISSFSDDFSGSSSIRSVSSPSGSCKASVFTNGEISSSPAASSKALNFTNERNSPLSLSNKKNTSLIIRGSKRQEGMEFFDKAKSVRLQSSHGKYLVADEDEETVKQSRNGASKKSRWTVEFVDGKPNVIRLKSCHGRYLTAVDKPFLLGASGKKVLQTIPAKLTDTSIEWEPVKEGLHVKLMTNRGKFLRANWGPPPYKNSVTHDIPHRTATQEWILWGVDIVDITLSDAESEESSLSPASSFNSLQEEYPYSPSPDTGSPVPGFTPRTSFSVDWQRDARSIGYSRMRDKSLDFYQQEDAAVSIGSPKHEQKQSPGMEFFKRAKSVRLKSHHDKFLLADSDEETVTQDRSGTSKHAKWTVEFVEGVENVVRLKSCYGKYLTASDEHFLLGVTGEKVIQSLPRKLDSKVEWEPIREGVKVKLRTRYGNFLRANGGLPPWRNSITHDIPHRHQDWILWEIDVVEIRPETPKKVERSESLDDDLSNFHLRTPSQQETLESFGGSPMKYEGRMIYYHVADDDGNVNDAVEGQSFNFKGHNVEELTRKLEEETELQSITVCSKNKINGKLYPLRLGLPPNNATMHVVVVPSTCKVEFS</sequence>
<dbReference type="CDD" id="cd23340">
    <property type="entry name" value="beta-trefoil_FSCN_ACP-like"/>
    <property type="match status" value="3"/>
</dbReference>
<evidence type="ECO:0000313" key="4">
    <source>
        <dbReference type="EMBL" id="CAI9109615.1"/>
    </source>
</evidence>
<feature type="domain" description="DUF569" evidence="3">
    <location>
        <begin position="675"/>
        <end position="752"/>
    </location>
</feature>
<dbReference type="FunFam" id="2.80.10.50:FF:000067">
    <property type="entry name" value="BnaC05g19630D protein"/>
    <property type="match status" value="3"/>
</dbReference>
<dbReference type="SUPFAM" id="SSF50405">
    <property type="entry name" value="Actin-crosslinking proteins"/>
    <property type="match status" value="3"/>
</dbReference>
<dbReference type="PANTHER" id="PTHR31205">
    <property type="entry name" value="ACTIN CROSS-LINKING PROTEIN (DUF569)"/>
    <property type="match status" value="1"/>
</dbReference>
<protein>
    <submittedName>
        <fullName evidence="4">OLC1v1009467C1</fullName>
    </submittedName>
</protein>
<evidence type="ECO:0000259" key="2">
    <source>
        <dbReference type="Pfam" id="PF04601"/>
    </source>
</evidence>
<feature type="domain" description="DUF569" evidence="2">
    <location>
        <begin position="485"/>
        <end position="624"/>
    </location>
</feature>
<dbReference type="Pfam" id="PF04601">
    <property type="entry name" value="DUF569"/>
    <property type="match status" value="3"/>
</dbReference>
<proteinExistence type="predicted"/>
<evidence type="ECO:0000256" key="1">
    <source>
        <dbReference type="SAM" id="MobiDB-lite"/>
    </source>
</evidence>
<dbReference type="InterPro" id="IPR008999">
    <property type="entry name" value="Actin-crosslinking"/>
</dbReference>
<dbReference type="EMBL" id="OX459123">
    <property type="protein sequence ID" value="CAI9109615.1"/>
    <property type="molecule type" value="Genomic_DNA"/>
</dbReference>
<feature type="region of interest" description="Disordered" evidence="1">
    <location>
        <begin position="404"/>
        <end position="437"/>
    </location>
</feature>
<organism evidence="4 5">
    <name type="scientific">Oldenlandia corymbosa var. corymbosa</name>
    <dbReference type="NCBI Taxonomy" id="529605"/>
    <lineage>
        <taxon>Eukaryota</taxon>
        <taxon>Viridiplantae</taxon>
        <taxon>Streptophyta</taxon>
        <taxon>Embryophyta</taxon>
        <taxon>Tracheophyta</taxon>
        <taxon>Spermatophyta</taxon>
        <taxon>Magnoliopsida</taxon>
        <taxon>eudicotyledons</taxon>
        <taxon>Gunneridae</taxon>
        <taxon>Pentapetalae</taxon>
        <taxon>asterids</taxon>
        <taxon>lamiids</taxon>
        <taxon>Gentianales</taxon>
        <taxon>Rubiaceae</taxon>
        <taxon>Rubioideae</taxon>
        <taxon>Spermacoceae</taxon>
        <taxon>Hedyotis-Oldenlandia complex</taxon>
        <taxon>Oldenlandia</taxon>
    </lineage>
</organism>